<evidence type="ECO:0000313" key="3">
    <source>
        <dbReference type="Proteomes" id="UP000094385"/>
    </source>
</evidence>
<keyword evidence="1" id="KW-0732">Signal</keyword>
<organism evidence="2 3">
    <name type="scientific">Lipomyces starkeyi NRRL Y-11557</name>
    <dbReference type="NCBI Taxonomy" id="675824"/>
    <lineage>
        <taxon>Eukaryota</taxon>
        <taxon>Fungi</taxon>
        <taxon>Dikarya</taxon>
        <taxon>Ascomycota</taxon>
        <taxon>Saccharomycotina</taxon>
        <taxon>Lipomycetes</taxon>
        <taxon>Lipomycetales</taxon>
        <taxon>Lipomycetaceae</taxon>
        <taxon>Lipomyces</taxon>
    </lineage>
</organism>
<name>A0A1E3PWQ2_LIPST</name>
<protein>
    <submittedName>
        <fullName evidence="2">Uncharacterized protein</fullName>
    </submittedName>
</protein>
<evidence type="ECO:0000313" key="2">
    <source>
        <dbReference type="EMBL" id="ODQ69714.1"/>
    </source>
</evidence>
<accession>A0A1E3PWQ2</accession>
<reference evidence="2 3" key="1">
    <citation type="journal article" date="2016" name="Proc. Natl. Acad. Sci. U.S.A.">
        <title>Comparative genomics of biotechnologically important yeasts.</title>
        <authorList>
            <person name="Riley R."/>
            <person name="Haridas S."/>
            <person name="Wolfe K.H."/>
            <person name="Lopes M.R."/>
            <person name="Hittinger C.T."/>
            <person name="Goeker M."/>
            <person name="Salamov A.A."/>
            <person name="Wisecaver J.H."/>
            <person name="Long T.M."/>
            <person name="Calvey C.H."/>
            <person name="Aerts A.L."/>
            <person name="Barry K.W."/>
            <person name="Choi C."/>
            <person name="Clum A."/>
            <person name="Coughlan A.Y."/>
            <person name="Deshpande S."/>
            <person name="Douglass A.P."/>
            <person name="Hanson S.J."/>
            <person name="Klenk H.-P."/>
            <person name="LaButti K.M."/>
            <person name="Lapidus A."/>
            <person name="Lindquist E.A."/>
            <person name="Lipzen A.M."/>
            <person name="Meier-Kolthoff J.P."/>
            <person name="Ohm R.A."/>
            <person name="Otillar R.P."/>
            <person name="Pangilinan J.L."/>
            <person name="Peng Y."/>
            <person name="Rokas A."/>
            <person name="Rosa C.A."/>
            <person name="Scheuner C."/>
            <person name="Sibirny A.A."/>
            <person name="Slot J.C."/>
            <person name="Stielow J.B."/>
            <person name="Sun H."/>
            <person name="Kurtzman C.P."/>
            <person name="Blackwell M."/>
            <person name="Grigoriev I.V."/>
            <person name="Jeffries T.W."/>
        </authorList>
    </citation>
    <scope>NUCLEOTIDE SEQUENCE [LARGE SCALE GENOMIC DNA]</scope>
    <source>
        <strain evidence="2 3">NRRL Y-11557</strain>
    </source>
</reference>
<dbReference type="EMBL" id="KV454302">
    <property type="protein sequence ID" value="ODQ69714.1"/>
    <property type="molecule type" value="Genomic_DNA"/>
</dbReference>
<keyword evidence="3" id="KW-1185">Reference proteome</keyword>
<evidence type="ECO:0000256" key="1">
    <source>
        <dbReference type="SAM" id="SignalP"/>
    </source>
</evidence>
<feature type="signal peptide" evidence="1">
    <location>
        <begin position="1"/>
        <end position="28"/>
    </location>
</feature>
<sequence>MPTTIVQQTFRQIQTALLLSVFALSSGAQQTDYRGVAGEDDTTDSYLKKQRVRGIKTLNSVCVCVAVAAF</sequence>
<gene>
    <name evidence="2" type="ORF">LIPSTDRAFT_75350</name>
</gene>
<proteinExistence type="predicted"/>
<dbReference type="AlphaFoldDB" id="A0A1E3PWQ2"/>
<feature type="chain" id="PRO_5009133982" evidence="1">
    <location>
        <begin position="29"/>
        <end position="70"/>
    </location>
</feature>
<dbReference type="Proteomes" id="UP000094385">
    <property type="component" value="Unassembled WGS sequence"/>
</dbReference>